<gene>
    <name evidence="1" type="ORF">T07_9254</name>
</gene>
<proteinExistence type="predicted"/>
<dbReference type="Proteomes" id="UP000054630">
    <property type="component" value="Unassembled WGS sequence"/>
</dbReference>
<comment type="caution">
    <text evidence="1">The sequence shown here is derived from an EMBL/GenBank/DDBJ whole genome shotgun (WGS) entry which is preliminary data.</text>
</comment>
<accession>A0A0V0RD17</accession>
<name>A0A0V0RD17_9BILA</name>
<reference evidence="1 2" key="1">
    <citation type="submission" date="2015-01" db="EMBL/GenBank/DDBJ databases">
        <title>Evolution of Trichinella species and genotypes.</title>
        <authorList>
            <person name="Korhonen P.K."/>
            <person name="Edoardo P."/>
            <person name="Giuseppe L.R."/>
            <person name="Gasser R.B."/>
        </authorList>
    </citation>
    <scope>NUCLEOTIDE SEQUENCE [LARGE SCALE GENOMIC DNA]</scope>
    <source>
        <strain evidence="1">ISS37</strain>
    </source>
</reference>
<dbReference type="AlphaFoldDB" id="A0A0V0RD17"/>
<protein>
    <submittedName>
        <fullName evidence="1">Uncharacterized protein</fullName>
    </submittedName>
</protein>
<organism evidence="1 2">
    <name type="scientific">Trichinella nelsoni</name>
    <dbReference type="NCBI Taxonomy" id="6336"/>
    <lineage>
        <taxon>Eukaryota</taxon>
        <taxon>Metazoa</taxon>
        <taxon>Ecdysozoa</taxon>
        <taxon>Nematoda</taxon>
        <taxon>Enoplea</taxon>
        <taxon>Dorylaimia</taxon>
        <taxon>Trichinellida</taxon>
        <taxon>Trichinellidae</taxon>
        <taxon>Trichinella</taxon>
    </lineage>
</organism>
<keyword evidence="2" id="KW-1185">Reference proteome</keyword>
<sequence length="62" mass="7405">MSRTPQNSAVFKFKQNWNLNHTFFCHGSPEIAFRHFTAVKLRSALHEVIERVTDWQLSYILR</sequence>
<dbReference type="EMBL" id="JYDL01000447">
    <property type="protein sequence ID" value="KRX12387.1"/>
    <property type="molecule type" value="Genomic_DNA"/>
</dbReference>
<evidence type="ECO:0000313" key="1">
    <source>
        <dbReference type="EMBL" id="KRX12387.1"/>
    </source>
</evidence>
<evidence type="ECO:0000313" key="2">
    <source>
        <dbReference type="Proteomes" id="UP000054630"/>
    </source>
</evidence>